<dbReference type="CDD" id="cd12940">
    <property type="entry name" value="LEM_LAP2_LEMD1"/>
    <property type="match status" value="1"/>
</dbReference>
<reference evidence="9 10" key="1">
    <citation type="submission" date="2021-04" db="EMBL/GenBank/DDBJ databases">
        <authorList>
            <person name="De Guttry C."/>
            <person name="Zahm M."/>
            <person name="Klopp C."/>
            <person name="Cabau C."/>
            <person name="Louis A."/>
            <person name="Berthelot C."/>
            <person name="Parey E."/>
            <person name="Roest Crollius H."/>
            <person name="Montfort J."/>
            <person name="Robinson-Rechavi M."/>
            <person name="Bucao C."/>
            <person name="Bouchez O."/>
            <person name="Gislard M."/>
            <person name="Lluch J."/>
            <person name="Milhes M."/>
            <person name="Lampietro C."/>
            <person name="Lopez Roques C."/>
            <person name="Donnadieu C."/>
            <person name="Braasch I."/>
            <person name="Desvignes T."/>
            <person name="Postlethwait J."/>
            <person name="Bobe J."/>
            <person name="Wedekind C."/>
            <person name="Guiguen Y."/>
        </authorList>
    </citation>
    <scope>NUCLEOTIDE SEQUENCE [LARGE SCALE GENOMIC DNA]</scope>
    <source>
        <strain evidence="9">Cs_M1</strain>
        <tissue evidence="9">Blood</tissue>
    </source>
</reference>
<dbReference type="EMBL" id="JAGTTL010000007">
    <property type="protein sequence ID" value="KAK6319816.1"/>
    <property type="molecule type" value="Genomic_DNA"/>
</dbReference>
<keyword evidence="2" id="KW-0488">Methylation</keyword>
<dbReference type="GO" id="GO:0005635">
    <property type="term" value="C:nuclear envelope"/>
    <property type="evidence" value="ECO:0007669"/>
    <property type="project" value="UniProtKB-ARBA"/>
</dbReference>
<dbReference type="PROSITE" id="PS50955">
    <property type="entry name" value="LEM_LIKE"/>
    <property type="match status" value="1"/>
</dbReference>
<comment type="similarity">
    <text evidence="1">Belongs to the LEM family.</text>
</comment>
<feature type="domain" description="LEM-like" evidence="8">
    <location>
        <begin position="5"/>
        <end position="48"/>
    </location>
</feature>
<dbReference type="PANTHER" id="PTHR12019:SF21">
    <property type="entry name" value="THYMOPOIETIN A"/>
    <property type="match status" value="1"/>
</dbReference>
<dbReference type="SUPFAM" id="SSF63451">
    <property type="entry name" value="LEM domain"/>
    <property type="match status" value="2"/>
</dbReference>
<evidence type="ECO:0000259" key="8">
    <source>
        <dbReference type="PROSITE" id="PS50955"/>
    </source>
</evidence>
<evidence type="ECO:0000313" key="9">
    <source>
        <dbReference type="EMBL" id="KAK6319816.1"/>
    </source>
</evidence>
<evidence type="ECO:0000313" key="10">
    <source>
        <dbReference type="Proteomes" id="UP001356427"/>
    </source>
</evidence>
<feature type="domain" description="LEM" evidence="7">
    <location>
        <begin position="90"/>
        <end position="134"/>
    </location>
</feature>
<dbReference type="PROSITE" id="PS50954">
    <property type="entry name" value="LEM"/>
    <property type="match status" value="1"/>
</dbReference>
<evidence type="ECO:0000256" key="1">
    <source>
        <dbReference type="ARBA" id="ARBA00007744"/>
    </source>
</evidence>
<name>A0AAN8MUS9_9TELE</name>
<keyword evidence="5" id="KW-0238">DNA-binding</keyword>
<dbReference type="AlphaFoldDB" id="A0AAN8MUS9"/>
<evidence type="ECO:0000256" key="2">
    <source>
        <dbReference type="ARBA" id="ARBA00022481"/>
    </source>
</evidence>
<gene>
    <name evidence="9" type="ORF">J4Q44_G00089230</name>
</gene>
<evidence type="ECO:0000256" key="3">
    <source>
        <dbReference type="ARBA" id="ARBA00022553"/>
    </source>
</evidence>
<feature type="region of interest" description="Disordered" evidence="6">
    <location>
        <begin position="53"/>
        <end position="95"/>
    </location>
</feature>
<dbReference type="InterPro" id="IPR013146">
    <property type="entry name" value="LEM-like_dom"/>
</dbReference>
<dbReference type="Pfam" id="PF08198">
    <property type="entry name" value="Thymopoietin"/>
    <property type="match status" value="1"/>
</dbReference>
<dbReference type="InterPro" id="IPR051656">
    <property type="entry name" value="LEM_domain"/>
</dbReference>
<proteinExistence type="inferred from homology"/>
<evidence type="ECO:0000259" key="7">
    <source>
        <dbReference type="PROSITE" id="PS50954"/>
    </source>
</evidence>
<keyword evidence="10" id="KW-1185">Reference proteome</keyword>
<dbReference type="CDD" id="cd12935">
    <property type="entry name" value="LEM_like"/>
    <property type="match status" value="1"/>
</dbReference>
<dbReference type="SMART" id="SM00540">
    <property type="entry name" value="LEM"/>
    <property type="match status" value="1"/>
</dbReference>
<dbReference type="Pfam" id="PF03020">
    <property type="entry name" value="LEM"/>
    <property type="match status" value="1"/>
</dbReference>
<organism evidence="9 10">
    <name type="scientific">Coregonus suidteri</name>
    <dbReference type="NCBI Taxonomy" id="861788"/>
    <lineage>
        <taxon>Eukaryota</taxon>
        <taxon>Metazoa</taxon>
        <taxon>Chordata</taxon>
        <taxon>Craniata</taxon>
        <taxon>Vertebrata</taxon>
        <taxon>Euteleostomi</taxon>
        <taxon>Actinopterygii</taxon>
        <taxon>Neopterygii</taxon>
        <taxon>Teleostei</taxon>
        <taxon>Protacanthopterygii</taxon>
        <taxon>Salmoniformes</taxon>
        <taxon>Salmonidae</taxon>
        <taxon>Coregoninae</taxon>
        <taxon>Coregonus</taxon>
    </lineage>
</organism>
<evidence type="ECO:0000256" key="6">
    <source>
        <dbReference type="SAM" id="MobiDB-lite"/>
    </source>
</evidence>
<dbReference type="GO" id="GO:0003677">
    <property type="term" value="F:DNA binding"/>
    <property type="evidence" value="ECO:0007669"/>
    <property type="project" value="UniProtKB-KW"/>
</dbReference>
<protein>
    <submittedName>
        <fullName evidence="9">Uncharacterized protein</fullName>
    </submittedName>
</protein>
<evidence type="ECO:0000256" key="4">
    <source>
        <dbReference type="ARBA" id="ARBA00022990"/>
    </source>
</evidence>
<accession>A0AAN8MUS9</accession>
<dbReference type="FunFam" id="1.10.720.40:FF:000001">
    <property type="entry name" value="LEM domain containing 2, isoform CRA_a"/>
    <property type="match status" value="2"/>
</dbReference>
<dbReference type="InterPro" id="IPR011015">
    <property type="entry name" value="LEM/LEM-like_dom_sf"/>
</dbReference>
<dbReference type="Gene3D" id="1.10.720.40">
    <property type="match status" value="2"/>
</dbReference>
<dbReference type="SMART" id="SM01261">
    <property type="entry name" value="Thymopoietin"/>
    <property type="match status" value="1"/>
</dbReference>
<dbReference type="InterPro" id="IPR003887">
    <property type="entry name" value="LEM_dom"/>
</dbReference>
<dbReference type="PANTHER" id="PTHR12019">
    <property type="entry name" value="LAMINA-ASSOCIATED POLYPEPTIDE THYMOPOIETIN"/>
    <property type="match status" value="1"/>
</dbReference>
<dbReference type="Proteomes" id="UP001356427">
    <property type="component" value="Unassembled WGS sequence"/>
</dbReference>
<keyword evidence="4" id="KW-0007">Acetylation</keyword>
<keyword evidence="3" id="KW-0597">Phosphoprotein</keyword>
<evidence type="ECO:0000256" key="5">
    <source>
        <dbReference type="ARBA" id="ARBA00023125"/>
    </source>
</evidence>
<comment type="caution">
    <text evidence="9">The sequence shown here is derived from an EMBL/GenBank/DDBJ whole genome shotgun (WGS) entry which is preliminary data.</text>
</comment>
<sequence length="143" mass="15585">MAEFLEDPSILTKDKLKSELTANNVPLPISDQKKNVYVQLYLKNLTVLNQKSPSTDMFSSDEELPAPVVSNNSISGRKATRKTDKPQSEGVEVTDLTDAGLKDELLKHGVNAGPIVGCTRKLYEKKLQKLLDTAAAEATPSLS</sequence>